<organism evidence="1">
    <name type="scientific">Mycoplasma feriruminatoris</name>
    <dbReference type="NCBI Taxonomy" id="1179777"/>
    <lineage>
        <taxon>Bacteria</taxon>
        <taxon>Bacillati</taxon>
        <taxon>Mycoplasmatota</taxon>
        <taxon>Mollicutes</taxon>
        <taxon>Mycoplasmataceae</taxon>
        <taxon>Mycoplasma</taxon>
    </lineage>
</organism>
<proteinExistence type="predicted"/>
<reference evidence="1" key="1">
    <citation type="submission" date="2019-11" db="EMBL/GenBank/DDBJ databases">
        <authorList>
            <person name="Falquet L."/>
            <person name="Falquet L."/>
        </authorList>
    </citation>
    <scope>NUCLEOTIDE SEQUENCE</scope>
    <source>
        <strain evidence="1">8756-13</strain>
    </source>
</reference>
<name>A0A654II23_9MOLU</name>
<gene>
    <name evidence="1" type="ORF">MF5295_00029</name>
</gene>
<dbReference type="EMBL" id="LR739235">
    <property type="protein sequence ID" value="VZR96863.1"/>
    <property type="molecule type" value="Genomic_DNA"/>
</dbReference>
<dbReference type="NCBIfam" id="TIGR04512">
    <property type="entry name" value="Mycopla_NOT_gsn"/>
    <property type="match status" value="1"/>
</dbReference>
<sequence length="1052" mass="121383">MLKFFKNNKWWVIILSVFALFFSSFGIFSKSYVESNKQKVVHKVENYIKASSYAVESRILKETENLNEDYLNQKIGKKPILDEFDNNFVWRPNNSKTTTTDTISDLWKTYFGLSSDILDDNLQIQYKDNKDNNKLKDIEHSKGEITPQNINFLLTISKSLERFLNGFAPSLASLGLSFLQNTILHDRDDPNFIKYKNGLNSFADVIENNKNILSFLAKVLTPADLEKDYYKDLTVNQALTKNINQIAAVISNNQEFKSETDADKIPEALDKLLAELGLDSISQVIAELGDFENQTQNIKQIFTKIQNVFNPKNIEKIKQKAVELLKQATPYLTTYIYSEIFFGLYYTIHTEIKNPSELLKLKADNNKFLALTQNKLDLNILFNGIAKVLKDKNSFKRFYEFIFKRFDENKIFNPDNIVSKNGVGNLIIDIVNWLESKLSTIINSLGTLIKFAELSINDQYIRETLEYKIIDMIKTKLNETGQPLGKWNVSFKDGAADISSGNFLAKMTIKAKFFGNDGLIPKLLTIIKKIKESLENSQQNIISQLKNIFLLKDINDLDLSITSKSLSDVVKMFKDFLGDQTIINLIITGPFYRKVFGLNSIYDLLELPYEGSFLTNTIRFFAKSKIDPTLNKIKKVSQTLQKYKFISKEENVKTEFSSYLEKLINHLKLYEKPRKIKVNLLDSLYSGDVTTDIAEKWIDFVLQDSKNKDNPFLPLIRIATKNEKLESLDEIKNKWMLKIKNVSQKIEKFKNISKIRDIKITIPELLLKHFGLEKMNNQTITQLLETLGKYLSEYSSKNPDKIVAINISSLGKILSALTIRVSVRYKKEQSDLNFLFDYDPKKDQTKTVLKALAYGFDTHDNSSDTGANAIKYRPRESYYNWDKIELYINGSNKPVSLYRSKLKDDLSYSPLHMLLGINPDKSSYLKDSIGYVIGTLFGGLTSNDPNYNLSIENKKDAVGILNVFNYFLDKKDIELKKREEQIAEQYYNKNAWSTKELNSNDNEINYELIRLKSSNTNRSKQLGNRFEVRLLKNKNNPYWKINRIIALNYKAA</sequence>
<evidence type="ECO:0008006" key="2">
    <source>
        <dbReference type="Google" id="ProtNLM"/>
    </source>
</evidence>
<evidence type="ECO:0000313" key="1">
    <source>
        <dbReference type="EMBL" id="VZR96863.1"/>
    </source>
</evidence>
<dbReference type="AlphaFoldDB" id="A0A654II23"/>
<protein>
    <recommendedName>
        <fullName evidence="2">GnsA/GnsB family protein</fullName>
    </recommendedName>
</protein>
<dbReference type="InterPro" id="IPR030962">
    <property type="entry name" value="Mycopla_NOT_gsn"/>
</dbReference>
<accession>A0A654II23</accession>